<proteinExistence type="predicted"/>
<name>A0A4Z2GEC0_9TELE</name>
<keyword evidence="2" id="KW-1185">Reference proteome</keyword>
<evidence type="ECO:0000313" key="2">
    <source>
        <dbReference type="Proteomes" id="UP000314294"/>
    </source>
</evidence>
<comment type="caution">
    <text evidence="1">The sequence shown here is derived from an EMBL/GenBank/DDBJ whole genome shotgun (WGS) entry which is preliminary data.</text>
</comment>
<sequence>MAFLFISTEVTDWTLKLPFFLPDPNVFSHHGTTRCLQLAENSQRSVTPGPALLPYSGHCSVRKAKCELAGIRASKQTLTSSHMSPA</sequence>
<reference evidence="1 2" key="1">
    <citation type="submission" date="2019-03" db="EMBL/GenBank/DDBJ databases">
        <title>First draft genome of Liparis tanakae, snailfish: a comprehensive survey of snailfish specific genes.</title>
        <authorList>
            <person name="Kim W."/>
            <person name="Song I."/>
            <person name="Jeong J.-H."/>
            <person name="Kim D."/>
            <person name="Kim S."/>
            <person name="Ryu S."/>
            <person name="Song J.Y."/>
            <person name="Lee S.K."/>
        </authorList>
    </citation>
    <scope>NUCLEOTIDE SEQUENCE [LARGE SCALE GENOMIC DNA]</scope>
    <source>
        <tissue evidence="1">Muscle</tissue>
    </source>
</reference>
<dbReference type="AlphaFoldDB" id="A0A4Z2GEC0"/>
<gene>
    <name evidence="1" type="ORF">EYF80_037887</name>
</gene>
<protein>
    <submittedName>
        <fullName evidence="1">Uncharacterized protein</fullName>
    </submittedName>
</protein>
<dbReference type="EMBL" id="SRLO01000566">
    <property type="protein sequence ID" value="TNN51916.1"/>
    <property type="molecule type" value="Genomic_DNA"/>
</dbReference>
<accession>A0A4Z2GEC0</accession>
<dbReference type="Proteomes" id="UP000314294">
    <property type="component" value="Unassembled WGS sequence"/>
</dbReference>
<evidence type="ECO:0000313" key="1">
    <source>
        <dbReference type="EMBL" id="TNN51916.1"/>
    </source>
</evidence>
<organism evidence="1 2">
    <name type="scientific">Liparis tanakae</name>
    <name type="common">Tanaka's snailfish</name>
    <dbReference type="NCBI Taxonomy" id="230148"/>
    <lineage>
        <taxon>Eukaryota</taxon>
        <taxon>Metazoa</taxon>
        <taxon>Chordata</taxon>
        <taxon>Craniata</taxon>
        <taxon>Vertebrata</taxon>
        <taxon>Euteleostomi</taxon>
        <taxon>Actinopterygii</taxon>
        <taxon>Neopterygii</taxon>
        <taxon>Teleostei</taxon>
        <taxon>Neoteleostei</taxon>
        <taxon>Acanthomorphata</taxon>
        <taxon>Eupercaria</taxon>
        <taxon>Perciformes</taxon>
        <taxon>Cottioidei</taxon>
        <taxon>Cottales</taxon>
        <taxon>Liparidae</taxon>
        <taxon>Liparis</taxon>
    </lineage>
</organism>